<organism evidence="2 3">
    <name type="scientific">Dibothriocephalus latus</name>
    <name type="common">Fish tapeworm</name>
    <name type="synonym">Diphyllobothrium latum</name>
    <dbReference type="NCBI Taxonomy" id="60516"/>
    <lineage>
        <taxon>Eukaryota</taxon>
        <taxon>Metazoa</taxon>
        <taxon>Spiralia</taxon>
        <taxon>Lophotrochozoa</taxon>
        <taxon>Platyhelminthes</taxon>
        <taxon>Cestoda</taxon>
        <taxon>Eucestoda</taxon>
        <taxon>Diphyllobothriidea</taxon>
        <taxon>Diphyllobothriidae</taxon>
        <taxon>Dibothriocephalus</taxon>
    </lineage>
</organism>
<reference evidence="2 3" key="1">
    <citation type="submission" date="2018-11" db="EMBL/GenBank/DDBJ databases">
        <authorList>
            <consortium name="Pathogen Informatics"/>
        </authorList>
    </citation>
    <scope>NUCLEOTIDE SEQUENCE [LARGE SCALE GENOMIC DNA]</scope>
</reference>
<dbReference type="Proteomes" id="UP000281553">
    <property type="component" value="Unassembled WGS sequence"/>
</dbReference>
<feature type="signal peptide" evidence="1">
    <location>
        <begin position="1"/>
        <end position="24"/>
    </location>
</feature>
<name>A0A3P7LZE9_DIBLA</name>
<dbReference type="AlphaFoldDB" id="A0A3P7LZE9"/>
<sequence length="695" mass="76429">MSRSLCRLFHFLNRLFVSFSCVFASYQVASWETVLRQSVKPFFESAITVSIDSPLCPPLAETLSLALDAKPLSSLLPPSQMAQWLSQLSLTSALPNNVRRLPKLIVRLSQHATHVATEAPCLSWINQLRDCLDNWSCRVTELSRATQQLDADSPPHKHLAVLLKGLQGPTASQQATADASKISSEDLAKAKEWRSRYTALQQNKKLALVEWFRLCSGRRSLSSTGAQLAELGSDYEMGEDALLSMFTEDVEEGLPADVLNKLDDVDMRLGLSHRRGLRQSLFDLPRRTMFARLSDYLWKAQSHCATADKVETPTFGDSNDCKSLQSSAADCLGRLLAIRSALPRHPEDPEVSRDLGGRDGVERLLGCLDDLLLRCFDALDPLGKLGDTFEALQTRLLELDSLRRISVVDGDATAGDLQPCSMQTLRCLKVSRLRIAELASECIAQWTKFWETCSTLQSTSEKPSSCLTALLADNEDILPPTLATVPPALLKPSLTLQAYHSRLEDIASRLNQPIPEHCRLITPEIRVQQETLATAAADLLACCRDIGSDHTLGPEATLLTGMSRVANSITEEIASSNNFLLSSKPSLSPTPPAVESLQTDSQLRRLIGQLSTSTSTVLPTLLNYLHCVTPLIESLLYLVSTRLRQWWALLYAWLSVGEYMSRVVLRLLNDGFCKPSTLSKAAAAVGVGGESGKES</sequence>
<keyword evidence="3" id="KW-1185">Reference proteome</keyword>
<evidence type="ECO:0000313" key="3">
    <source>
        <dbReference type="Proteomes" id="UP000281553"/>
    </source>
</evidence>
<protein>
    <submittedName>
        <fullName evidence="2">Uncharacterized protein</fullName>
    </submittedName>
</protein>
<keyword evidence="1" id="KW-0732">Signal</keyword>
<feature type="non-terminal residue" evidence="2">
    <location>
        <position position="695"/>
    </location>
</feature>
<proteinExistence type="predicted"/>
<accession>A0A3P7LZE9</accession>
<dbReference type="EMBL" id="UYRU01072528">
    <property type="protein sequence ID" value="VDN22364.1"/>
    <property type="molecule type" value="Genomic_DNA"/>
</dbReference>
<dbReference type="OrthoDB" id="422220at2759"/>
<evidence type="ECO:0000313" key="2">
    <source>
        <dbReference type="EMBL" id="VDN22364.1"/>
    </source>
</evidence>
<gene>
    <name evidence="2" type="ORF">DILT_LOCUS14039</name>
</gene>
<evidence type="ECO:0000256" key="1">
    <source>
        <dbReference type="SAM" id="SignalP"/>
    </source>
</evidence>
<feature type="chain" id="PRO_5017984010" evidence="1">
    <location>
        <begin position="25"/>
        <end position="695"/>
    </location>
</feature>